<dbReference type="EMBL" id="CM047941">
    <property type="protein sequence ID" value="KAI9902554.1"/>
    <property type="molecule type" value="Genomic_DNA"/>
</dbReference>
<evidence type="ECO:0000313" key="2">
    <source>
        <dbReference type="Proteomes" id="UP001163324"/>
    </source>
</evidence>
<protein>
    <submittedName>
        <fullName evidence="1">Uncharacterized protein</fullName>
    </submittedName>
</protein>
<sequence length="1069" mass="120416">MTDEDKTTEPPPVPKFSSFKSKSTDLATRKKEEPADDRHGKERKRSRRERGPEEHREHKRICHKTENRRRRSKSPAREKDGSRKRHEAASNAQSDLFVIDTKPDPLIRKYGGAERSRIPNYRYYGAGRVFGTAGRLVLHRQGGRDQFSLRFPGEGWALFNDRDGLRSETHRAKRNPTLLRPKKQKEAEEGDGGFLALSGSKRSRAELSAESSDDEALPNYRSINVGLKDGLAESDDDSDSDDEAPAVDRDNPLKWRSIQLNRHLREHQDDIDAWIELVDHQDVLMRAGQSIEKEAIHNLDGVDGLDPEECSYAEIKTSMLEKALKESKTPEDRERILTRLMAEGVKFWPSRTAVRKWSDIAKDVESSFTLWRTHLDFVMSDVHSFQFEHTKEMMLRRLHQVLSKDDEVHRRDQYGEAIYIFLRLTRFLSDTGFKESAVAGWQALLELTFFRPPEQDDGSAALDLFEDFWESEVARLGEVEALGWKQYVSNQGTGEPPVTTSHDDEPQVEPSRDVYKSWGQLERLNALKARLPARTMDDGTGDDPYRVVMYSDIRPMLFFIPNALLPEVGQQVVNAFLIFCSLAPFARDKWTDLASHCQYLDSAGRLIDVQAAADYADMDLEDAARKPPFLNRSCINVEGGPEALLTCSKWFAPKPSGVPNYAVDMDWVHTLLKQLARDAGLEALAVYLVSLLALESPTTVKKTAKVLLKRHPTCPRLYNAYALAEYAQGNKAVAEKVLASATSLFASPGAAGDHLWLTWAWLELLEGNKELALKRTCSMRTESFRDIGDEEAFEPTSAAILKAQQVLKSGRDYAVMSADLESAGSQAQCLALLAYLTQDDGCTEPKSANQGNIAAAMASIDETSRRLKSRHPDGDPAAHEQLLQLGARLLYLHATNGPFRRAHVRDRLAGYLGLFPRNTMFLSILEWADTGLRVVDETRDLVRDKVLVPPHDCVAGRAFAIEHELARGNANAARAAFARAVGSDACRGSIPLWLSYIRFCRGRREDRRGITRLILRAWRHCPRSKDVLMEAFGPAIRHVGTDDLRAAYEAMDSKGLRIHSECEALAENR</sequence>
<keyword evidence="2" id="KW-1185">Reference proteome</keyword>
<accession>A0ACC0V8D2</accession>
<evidence type="ECO:0000313" key="1">
    <source>
        <dbReference type="EMBL" id="KAI9902554.1"/>
    </source>
</evidence>
<gene>
    <name evidence="1" type="ORF">N3K66_001906</name>
</gene>
<proteinExistence type="predicted"/>
<reference evidence="1" key="1">
    <citation type="submission" date="2022-10" db="EMBL/GenBank/DDBJ databases">
        <title>Complete Genome of Trichothecium roseum strain YXFP-22015, a Plant Pathogen Isolated from Citrus.</title>
        <authorList>
            <person name="Wang Y."/>
            <person name="Zhu L."/>
        </authorList>
    </citation>
    <scope>NUCLEOTIDE SEQUENCE</scope>
    <source>
        <strain evidence="1">YXFP-22015</strain>
    </source>
</reference>
<name>A0ACC0V8D2_9HYPO</name>
<comment type="caution">
    <text evidence="1">The sequence shown here is derived from an EMBL/GenBank/DDBJ whole genome shotgun (WGS) entry which is preliminary data.</text>
</comment>
<organism evidence="1 2">
    <name type="scientific">Trichothecium roseum</name>
    <dbReference type="NCBI Taxonomy" id="47278"/>
    <lineage>
        <taxon>Eukaryota</taxon>
        <taxon>Fungi</taxon>
        <taxon>Dikarya</taxon>
        <taxon>Ascomycota</taxon>
        <taxon>Pezizomycotina</taxon>
        <taxon>Sordariomycetes</taxon>
        <taxon>Hypocreomycetidae</taxon>
        <taxon>Hypocreales</taxon>
        <taxon>Hypocreales incertae sedis</taxon>
        <taxon>Trichothecium</taxon>
    </lineage>
</organism>
<dbReference type="Proteomes" id="UP001163324">
    <property type="component" value="Chromosome 2"/>
</dbReference>